<dbReference type="PANTHER" id="PTHR40660:SF1">
    <property type="entry name" value="5'-PHOSPHATE OXIDASE PUTATIVE DOMAIN-CONTAINING PROTEIN-RELATED"/>
    <property type="match status" value="1"/>
</dbReference>
<dbReference type="RefSeq" id="WP_013044563.1">
    <property type="nucleotide sequence ID" value="NC_014008.1"/>
</dbReference>
<proteinExistence type="predicted"/>
<evidence type="ECO:0000313" key="2">
    <source>
        <dbReference type="EMBL" id="ADE55841.1"/>
    </source>
</evidence>
<dbReference type="PANTHER" id="PTHR40660">
    <property type="entry name" value="5'-PHOSPHATE OXIDASE PUTATIVE DOMAIN-CONTAINING PROTEIN-RELATED"/>
    <property type="match status" value="1"/>
</dbReference>
<keyword evidence="3" id="KW-1185">Reference proteome</keyword>
<name>D5EQM7_CORAD</name>
<reference evidence="2 3" key="1">
    <citation type="journal article" date="2010" name="Stand. Genomic Sci.">
        <title>Complete genome sequence of Coraliomargarita akajimensis type strain (04OKA010-24).</title>
        <authorList>
            <person name="Mavromatis K."/>
            <person name="Abt B."/>
            <person name="Brambilla E."/>
            <person name="Lapidus A."/>
            <person name="Copeland A."/>
            <person name="Deshpande S."/>
            <person name="Nolan M."/>
            <person name="Lucas S."/>
            <person name="Tice H."/>
            <person name="Cheng J.F."/>
            <person name="Han C."/>
            <person name="Detter J.C."/>
            <person name="Woyke T."/>
            <person name="Goodwin L."/>
            <person name="Pitluck S."/>
            <person name="Held B."/>
            <person name="Brettin T."/>
            <person name="Tapia R."/>
            <person name="Ivanova N."/>
            <person name="Mikhailova N."/>
            <person name="Pati A."/>
            <person name="Liolios K."/>
            <person name="Chen A."/>
            <person name="Palaniappan K."/>
            <person name="Land M."/>
            <person name="Hauser L."/>
            <person name="Chang Y.J."/>
            <person name="Jeffries C.D."/>
            <person name="Rohde M."/>
            <person name="Goker M."/>
            <person name="Bristow J."/>
            <person name="Eisen J.A."/>
            <person name="Markowitz V."/>
            <person name="Hugenholtz P."/>
            <person name="Klenk H.P."/>
            <person name="Kyrpides N.C."/>
        </authorList>
    </citation>
    <scope>NUCLEOTIDE SEQUENCE [LARGE SCALE GENOMIC DNA]</scope>
    <source>
        <strain evidence="3">DSM 45221 / IAM 15411 / JCM 23193 / KCTC 12865</strain>
    </source>
</reference>
<dbReference type="OrthoDB" id="5419131at2"/>
<organism evidence="2 3">
    <name type="scientific">Coraliomargarita akajimensis (strain DSM 45221 / IAM 15411 / JCM 23193 / KCTC 12865 / 04OKA010-24)</name>
    <dbReference type="NCBI Taxonomy" id="583355"/>
    <lineage>
        <taxon>Bacteria</taxon>
        <taxon>Pseudomonadati</taxon>
        <taxon>Verrucomicrobiota</taxon>
        <taxon>Opitutia</taxon>
        <taxon>Puniceicoccales</taxon>
        <taxon>Coraliomargaritaceae</taxon>
        <taxon>Coraliomargarita</taxon>
    </lineage>
</organism>
<dbReference type="HOGENOM" id="CLU_2000038_0_0_0"/>
<dbReference type="SUPFAM" id="SSF50475">
    <property type="entry name" value="FMN-binding split barrel"/>
    <property type="match status" value="1"/>
</dbReference>
<dbReference type="EMBL" id="CP001998">
    <property type="protein sequence ID" value="ADE55841.1"/>
    <property type="molecule type" value="Genomic_DNA"/>
</dbReference>
<dbReference type="eggNOG" id="COG0748">
    <property type="taxonomic scope" value="Bacteria"/>
</dbReference>
<evidence type="ECO:0000313" key="3">
    <source>
        <dbReference type="Proteomes" id="UP000000925"/>
    </source>
</evidence>
<protein>
    <submittedName>
        <fullName evidence="2">Pyridoxamine 5'-phosphate oxidase-related FMN-binding protein</fullName>
    </submittedName>
</protein>
<accession>D5EQM7</accession>
<sequence length="124" mass="13540">MISIPDSFWEAFSQLKGPCILSTTDADGTPNSIYVGVLKRVGDQIVIVDSAFSKTRENLLRGSTCSFLFITEQFAAYQAKCTADYVEDDASIAAVQEWTPVTYSPKAVLKLNIQCIYTGATKIA</sequence>
<dbReference type="Proteomes" id="UP000000925">
    <property type="component" value="Chromosome"/>
</dbReference>
<dbReference type="Pfam" id="PF01243">
    <property type="entry name" value="PNPOx_N"/>
    <property type="match status" value="1"/>
</dbReference>
<feature type="domain" description="Pyridoxamine 5'-phosphate oxidase N-terminal" evidence="1">
    <location>
        <begin position="11"/>
        <end position="113"/>
    </location>
</feature>
<gene>
    <name evidence="2" type="ordered locus">Caka_2828</name>
</gene>
<evidence type="ECO:0000259" key="1">
    <source>
        <dbReference type="Pfam" id="PF01243"/>
    </source>
</evidence>
<dbReference type="Gene3D" id="2.30.110.10">
    <property type="entry name" value="Electron Transport, Fmn-binding Protein, Chain A"/>
    <property type="match status" value="1"/>
</dbReference>
<dbReference type="InterPro" id="IPR011576">
    <property type="entry name" value="Pyridox_Oxase_N"/>
</dbReference>
<dbReference type="STRING" id="583355.Caka_2828"/>
<dbReference type="KEGG" id="caa:Caka_2828"/>
<dbReference type="InterPro" id="IPR012349">
    <property type="entry name" value="Split_barrel_FMN-bd"/>
</dbReference>
<dbReference type="AlphaFoldDB" id="D5EQM7"/>